<dbReference type="Gene3D" id="3.40.630.30">
    <property type="match status" value="1"/>
</dbReference>
<protein>
    <recommendedName>
        <fullName evidence="3">N-acetyltransferase domain-containing protein</fullName>
    </recommendedName>
</protein>
<reference evidence="1" key="1">
    <citation type="journal article" date="2020" name="Stud. Mycol.">
        <title>101 Dothideomycetes genomes: a test case for predicting lifestyles and emergence of pathogens.</title>
        <authorList>
            <person name="Haridas S."/>
            <person name="Albert R."/>
            <person name="Binder M."/>
            <person name="Bloem J."/>
            <person name="Labutti K."/>
            <person name="Salamov A."/>
            <person name="Andreopoulos B."/>
            <person name="Baker S."/>
            <person name="Barry K."/>
            <person name="Bills G."/>
            <person name="Bluhm B."/>
            <person name="Cannon C."/>
            <person name="Castanera R."/>
            <person name="Culley D."/>
            <person name="Daum C."/>
            <person name="Ezra D."/>
            <person name="Gonzalez J."/>
            <person name="Henrissat B."/>
            <person name="Kuo A."/>
            <person name="Liang C."/>
            <person name="Lipzen A."/>
            <person name="Lutzoni F."/>
            <person name="Magnuson J."/>
            <person name="Mondo S."/>
            <person name="Nolan M."/>
            <person name="Ohm R."/>
            <person name="Pangilinan J."/>
            <person name="Park H.-J."/>
            <person name="Ramirez L."/>
            <person name="Alfaro M."/>
            <person name="Sun H."/>
            <person name="Tritt A."/>
            <person name="Yoshinaga Y."/>
            <person name="Zwiers L.-H."/>
            <person name="Turgeon B."/>
            <person name="Goodwin S."/>
            <person name="Spatafora J."/>
            <person name="Crous P."/>
            <person name="Grigoriev I."/>
        </authorList>
    </citation>
    <scope>NUCLEOTIDE SEQUENCE</scope>
    <source>
        <strain evidence="1">CBS 107.79</strain>
    </source>
</reference>
<organism evidence="1 2">
    <name type="scientific">Bimuria novae-zelandiae CBS 107.79</name>
    <dbReference type="NCBI Taxonomy" id="1447943"/>
    <lineage>
        <taxon>Eukaryota</taxon>
        <taxon>Fungi</taxon>
        <taxon>Dikarya</taxon>
        <taxon>Ascomycota</taxon>
        <taxon>Pezizomycotina</taxon>
        <taxon>Dothideomycetes</taxon>
        <taxon>Pleosporomycetidae</taxon>
        <taxon>Pleosporales</taxon>
        <taxon>Massarineae</taxon>
        <taxon>Didymosphaeriaceae</taxon>
        <taxon>Bimuria</taxon>
    </lineage>
</organism>
<dbReference type="EMBL" id="ML976684">
    <property type="protein sequence ID" value="KAF1972919.1"/>
    <property type="molecule type" value="Genomic_DNA"/>
</dbReference>
<name>A0A6A5V9E4_9PLEO</name>
<evidence type="ECO:0008006" key="3">
    <source>
        <dbReference type="Google" id="ProtNLM"/>
    </source>
</evidence>
<accession>A0A6A5V9E4</accession>
<dbReference type="AlphaFoldDB" id="A0A6A5V9E4"/>
<sequence>MSVRLATHEDIKSLLVFGPTNYEKHFIDAIARRQLWVATDQMKDAILFGYLEVAICGEHRMINKDGDCEVHRYVNIQHIEMGKSREAALAFRELVKTVREWAQKQGVRDMKIEVEQGRAGIRWVFERVGFVMVGHIGLCQNFKLGKTTMG</sequence>
<dbReference type="Proteomes" id="UP000800036">
    <property type="component" value="Unassembled WGS sequence"/>
</dbReference>
<dbReference type="SUPFAM" id="SSF55729">
    <property type="entry name" value="Acyl-CoA N-acyltransferases (Nat)"/>
    <property type="match status" value="1"/>
</dbReference>
<evidence type="ECO:0000313" key="1">
    <source>
        <dbReference type="EMBL" id="KAF1972919.1"/>
    </source>
</evidence>
<proteinExistence type="predicted"/>
<keyword evidence="2" id="KW-1185">Reference proteome</keyword>
<gene>
    <name evidence="1" type="ORF">BU23DRAFT_145939</name>
</gene>
<evidence type="ECO:0000313" key="2">
    <source>
        <dbReference type="Proteomes" id="UP000800036"/>
    </source>
</evidence>
<dbReference type="InterPro" id="IPR016181">
    <property type="entry name" value="Acyl_CoA_acyltransferase"/>
</dbReference>